<evidence type="ECO:0000313" key="2">
    <source>
        <dbReference type="Proteomes" id="UP000185598"/>
    </source>
</evidence>
<dbReference type="EMBL" id="MKIN01000024">
    <property type="protein sequence ID" value="OLP48187.1"/>
    <property type="molecule type" value="Genomic_DNA"/>
</dbReference>
<reference evidence="1 2" key="1">
    <citation type="submission" date="2016-09" db="EMBL/GenBank/DDBJ databases">
        <title>Rhizobium oryziradicis sp. nov., isolated from the root of rice.</title>
        <authorList>
            <person name="Zhao J."/>
            <person name="Zhang X."/>
        </authorList>
    </citation>
    <scope>NUCLEOTIDE SEQUENCE [LARGE SCALE GENOMIC DNA]</scope>
    <source>
        <strain evidence="1 2">14971</strain>
    </source>
</reference>
<dbReference type="Proteomes" id="UP000185598">
    <property type="component" value="Unassembled WGS sequence"/>
</dbReference>
<sequence length="61" mass="6716">MHELSTAIFQRMPKLLGCTAMNIVPLALVVTDRAARDIGMRRQLGLSPIEKASRRPAEGRA</sequence>
<dbReference type="AlphaFoldDB" id="A0A1Q9A131"/>
<gene>
    <name evidence="1" type="ORF">BJF91_08585</name>
</gene>
<name>A0A1Q9A131_9HYPH</name>
<proteinExistence type="predicted"/>
<organism evidence="1 2">
    <name type="scientific">Allorhizobium taibaishanense</name>
    <dbReference type="NCBI Taxonomy" id="887144"/>
    <lineage>
        <taxon>Bacteria</taxon>
        <taxon>Pseudomonadati</taxon>
        <taxon>Pseudomonadota</taxon>
        <taxon>Alphaproteobacteria</taxon>
        <taxon>Hyphomicrobiales</taxon>
        <taxon>Rhizobiaceae</taxon>
        <taxon>Rhizobium/Agrobacterium group</taxon>
        <taxon>Allorhizobium</taxon>
    </lineage>
</organism>
<evidence type="ECO:0000313" key="1">
    <source>
        <dbReference type="EMBL" id="OLP48187.1"/>
    </source>
</evidence>
<keyword evidence="2" id="KW-1185">Reference proteome</keyword>
<accession>A0A1Q9A131</accession>
<protein>
    <submittedName>
        <fullName evidence="1">Uncharacterized protein</fullName>
    </submittedName>
</protein>
<dbReference type="STRING" id="887144.BJF91_08585"/>
<comment type="caution">
    <text evidence="1">The sequence shown here is derived from an EMBL/GenBank/DDBJ whole genome shotgun (WGS) entry which is preliminary data.</text>
</comment>